<name>A0A1H5C426_9NOCA</name>
<keyword evidence="2" id="KW-0238">DNA-binding</keyword>
<dbReference type="PROSITE" id="PS01124">
    <property type="entry name" value="HTH_ARAC_FAMILY_2"/>
    <property type="match status" value="1"/>
</dbReference>
<dbReference type="SMART" id="SM00342">
    <property type="entry name" value="HTH_ARAC"/>
    <property type="match status" value="1"/>
</dbReference>
<reference evidence="7" key="1">
    <citation type="submission" date="2016-10" db="EMBL/GenBank/DDBJ databases">
        <authorList>
            <person name="Varghese N."/>
            <person name="Submissions S."/>
        </authorList>
    </citation>
    <scope>NUCLEOTIDE SEQUENCE [LARGE SCALE GENOMIC DNA]</scope>
    <source>
        <strain evidence="7">DSM 44498</strain>
    </source>
</reference>
<dbReference type="InterPro" id="IPR009057">
    <property type="entry name" value="Homeodomain-like_sf"/>
</dbReference>
<dbReference type="EMBL" id="FNSV01000005">
    <property type="protein sequence ID" value="SED61512.1"/>
    <property type="molecule type" value="Genomic_DNA"/>
</dbReference>
<proteinExistence type="predicted"/>
<keyword evidence="1" id="KW-0805">Transcription regulation</keyword>
<dbReference type="GO" id="GO:0003700">
    <property type="term" value="F:DNA-binding transcription factor activity"/>
    <property type="evidence" value="ECO:0007669"/>
    <property type="project" value="InterPro"/>
</dbReference>
<evidence type="ECO:0000256" key="3">
    <source>
        <dbReference type="ARBA" id="ARBA00023163"/>
    </source>
</evidence>
<dbReference type="InterPro" id="IPR035418">
    <property type="entry name" value="AraC-bd_2"/>
</dbReference>
<feature type="region of interest" description="Disordered" evidence="4">
    <location>
        <begin position="1"/>
        <end position="20"/>
    </location>
</feature>
<dbReference type="Pfam" id="PF14525">
    <property type="entry name" value="AraC_binding_2"/>
    <property type="match status" value="1"/>
</dbReference>
<dbReference type="Proteomes" id="UP000183561">
    <property type="component" value="Unassembled WGS sequence"/>
</dbReference>
<dbReference type="PANTHER" id="PTHR46796:SF12">
    <property type="entry name" value="HTH-TYPE DNA-BINDING TRANSCRIPTIONAL ACTIVATOR EUTR"/>
    <property type="match status" value="1"/>
</dbReference>
<dbReference type="AlphaFoldDB" id="A0A1H5C426"/>
<evidence type="ECO:0000256" key="2">
    <source>
        <dbReference type="ARBA" id="ARBA00023125"/>
    </source>
</evidence>
<evidence type="ECO:0000259" key="5">
    <source>
        <dbReference type="PROSITE" id="PS01124"/>
    </source>
</evidence>
<organism evidence="6 7">
    <name type="scientific">Rhodococcus koreensis</name>
    <dbReference type="NCBI Taxonomy" id="99653"/>
    <lineage>
        <taxon>Bacteria</taxon>
        <taxon>Bacillati</taxon>
        <taxon>Actinomycetota</taxon>
        <taxon>Actinomycetes</taxon>
        <taxon>Mycobacteriales</taxon>
        <taxon>Nocardiaceae</taxon>
        <taxon>Rhodococcus</taxon>
    </lineage>
</organism>
<feature type="compositionally biased region" description="Basic and acidic residues" evidence="4">
    <location>
        <begin position="1"/>
        <end position="12"/>
    </location>
</feature>
<keyword evidence="3" id="KW-0804">Transcription</keyword>
<dbReference type="SUPFAM" id="SSF46689">
    <property type="entry name" value="Homeodomain-like"/>
    <property type="match status" value="2"/>
</dbReference>
<keyword evidence="7" id="KW-1185">Reference proteome</keyword>
<dbReference type="PRINTS" id="PR00032">
    <property type="entry name" value="HTHARAC"/>
</dbReference>
<feature type="domain" description="HTH araC/xylS-type" evidence="5">
    <location>
        <begin position="241"/>
        <end position="343"/>
    </location>
</feature>
<gene>
    <name evidence="6" type="ORF">SAMN04490239_9000</name>
</gene>
<dbReference type="InterPro" id="IPR020449">
    <property type="entry name" value="Tscrpt_reg_AraC-type_HTH"/>
</dbReference>
<sequence length="347" mass="38638">MGIHQFDMHDPGHASALPGPLARHDTLATASVDEFRHQASSLLSEHRIRRIDAVDTAPFRGRVRAASLGDLQLVYLEQGIGIDVDILEHLDYYDLMLAVEGTNQITCNDARTHVGPAHAALLLPRMRARMQMDASYRQMHLRIEQHALDRRLECLIGRSAPGPVIFDLSVDLTPPQLSTWMSSLQVVIRDLDAESGLTAHPLAAASVQDMLLTGLLLAQPHTYSAVLHDHDQPRLAPRALARAVEYYEQHLTESMTIGDVAQHVGVSVRSLQRAFQEDLGTSPSRYLESLRLARVREDLLAPNGPDTGSVTDIAYRWGFVHLSRFAAAYRRRYGETPSATRLRANHH</sequence>
<dbReference type="InterPro" id="IPR050204">
    <property type="entry name" value="AraC_XylS_family_regulators"/>
</dbReference>
<protein>
    <submittedName>
        <fullName evidence="6">AraC-binding-like domain-containing protein</fullName>
    </submittedName>
</protein>
<dbReference type="PANTHER" id="PTHR46796">
    <property type="entry name" value="HTH-TYPE TRANSCRIPTIONAL ACTIVATOR RHAS-RELATED"/>
    <property type="match status" value="1"/>
</dbReference>
<evidence type="ECO:0000256" key="4">
    <source>
        <dbReference type="SAM" id="MobiDB-lite"/>
    </source>
</evidence>
<evidence type="ECO:0000256" key="1">
    <source>
        <dbReference type="ARBA" id="ARBA00023015"/>
    </source>
</evidence>
<accession>A0A1H5C426</accession>
<dbReference type="GO" id="GO:0043565">
    <property type="term" value="F:sequence-specific DNA binding"/>
    <property type="evidence" value="ECO:0007669"/>
    <property type="project" value="InterPro"/>
</dbReference>
<dbReference type="Pfam" id="PF12833">
    <property type="entry name" value="HTH_18"/>
    <property type="match status" value="1"/>
</dbReference>
<dbReference type="Gene3D" id="1.10.10.60">
    <property type="entry name" value="Homeodomain-like"/>
    <property type="match status" value="1"/>
</dbReference>
<evidence type="ECO:0000313" key="6">
    <source>
        <dbReference type="EMBL" id="SED61512.1"/>
    </source>
</evidence>
<dbReference type="InterPro" id="IPR018060">
    <property type="entry name" value="HTH_AraC"/>
</dbReference>
<evidence type="ECO:0000313" key="7">
    <source>
        <dbReference type="Proteomes" id="UP000183561"/>
    </source>
</evidence>